<dbReference type="STRING" id="990371.SAMN05421813_11157"/>
<dbReference type="OrthoDB" id="853871at2"/>
<accession>A0A1G9SWL4</accession>
<dbReference type="RefSeq" id="WP_143007722.1">
    <property type="nucleotide sequence ID" value="NZ_FNHH01000011.1"/>
</dbReference>
<evidence type="ECO:0000313" key="3">
    <source>
        <dbReference type="Proteomes" id="UP000199226"/>
    </source>
</evidence>
<evidence type="ECO:0000313" key="2">
    <source>
        <dbReference type="EMBL" id="SDM39838.1"/>
    </source>
</evidence>
<dbReference type="EMBL" id="FNHH01000011">
    <property type="protein sequence ID" value="SDM39838.1"/>
    <property type="molecule type" value="Genomic_DNA"/>
</dbReference>
<dbReference type="Proteomes" id="UP000199226">
    <property type="component" value="Unassembled WGS sequence"/>
</dbReference>
<reference evidence="3" key="1">
    <citation type="submission" date="2016-10" db="EMBL/GenBank/DDBJ databases">
        <authorList>
            <person name="Varghese N."/>
            <person name="Submissions S."/>
        </authorList>
    </citation>
    <scope>NUCLEOTIDE SEQUENCE [LARGE SCALE GENOMIC DNA]</scope>
    <source>
        <strain evidence="3">DSM 24536</strain>
    </source>
</reference>
<feature type="compositionally biased region" description="Basic and acidic residues" evidence="1">
    <location>
        <begin position="152"/>
        <end position="163"/>
    </location>
</feature>
<proteinExistence type="predicted"/>
<organism evidence="2 3">
    <name type="scientific">Daejeonella rubra</name>
    <dbReference type="NCBI Taxonomy" id="990371"/>
    <lineage>
        <taxon>Bacteria</taxon>
        <taxon>Pseudomonadati</taxon>
        <taxon>Bacteroidota</taxon>
        <taxon>Sphingobacteriia</taxon>
        <taxon>Sphingobacteriales</taxon>
        <taxon>Sphingobacteriaceae</taxon>
        <taxon>Daejeonella</taxon>
    </lineage>
</organism>
<name>A0A1G9SWL4_9SPHI</name>
<dbReference type="AlphaFoldDB" id="A0A1G9SWL4"/>
<sequence length="190" mass="21611">MTFEEFLIKKKIDPVQLKNTEQALFSEFSSHFKEMGEKSFDHSKKFWFNKLRRANPLKEVPKPETIPIAAPVSSTNLAVNTPPLKEDQIKKEVVVGEITNPKPAFKPRFKANIIAPSAEQLVEPVPSIPTEESEKPKPAYKPRFKAAIPATEEPKAENKKEDITEQSIQPKPVYKPRFKAAMIKKDSEQD</sequence>
<gene>
    <name evidence="2" type="ORF">SAMN05421813_11157</name>
</gene>
<evidence type="ECO:0000256" key="1">
    <source>
        <dbReference type="SAM" id="MobiDB-lite"/>
    </source>
</evidence>
<keyword evidence="3" id="KW-1185">Reference proteome</keyword>
<protein>
    <submittedName>
        <fullName evidence="2">Uncharacterized protein</fullName>
    </submittedName>
</protein>
<feature type="region of interest" description="Disordered" evidence="1">
    <location>
        <begin position="147"/>
        <end position="190"/>
    </location>
</feature>